<name>A0A9Q1F9Y8_SYNKA</name>
<gene>
    <name evidence="2" type="ORF">SKAU_G00215570</name>
</gene>
<comment type="caution">
    <text evidence="2">The sequence shown here is derived from an EMBL/GenBank/DDBJ whole genome shotgun (WGS) entry which is preliminary data.</text>
</comment>
<dbReference type="EMBL" id="JAINUF010000007">
    <property type="protein sequence ID" value="KAJ8353990.1"/>
    <property type="molecule type" value="Genomic_DNA"/>
</dbReference>
<sequence>MEESQMKRTSVVKLSQLPPDAKGPKPTTAVTSEEMVFGGGRKRVIQMTEVQKISVSRDAKSVNEKPASKTSLSTAAAPAVAATAAAAVAVVMDATPTKVVKQKAKKADVEKVTRRPPSLLQTQSPVTWQQQPLRRSFPPHRRGDSDKDGFLTSTTMPASPQKAVGTISVAESVTSTVGEKAEPGKAARVSSREETPIMSVEITKPAALPAPAEKAQAVV</sequence>
<keyword evidence="3" id="KW-1185">Reference proteome</keyword>
<feature type="region of interest" description="Disordered" evidence="1">
    <location>
        <begin position="53"/>
        <end position="76"/>
    </location>
</feature>
<feature type="region of interest" description="Disordered" evidence="1">
    <location>
        <begin position="1"/>
        <end position="30"/>
    </location>
</feature>
<accession>A0A9Q1F9Y8</accession>
<reference evidence="2" key="1">
    <citation type="journal article" date="2023" name="Science">
        <title>Genome structures resolve the early diversification of teleost fishes.</title>
        <authorList>
            <person name="Parey E."/>
            <person name="Louis A."/>
            <person name="Montfort J."/>
            <person name="Bouchez O."/>
            <person name="Roques C."/>
            <person name="Iampietro C."/>
            <person name="Lluch J."/>
            <person name="Castinel A."/>
            <person name="Donnadieu C."/>
            <person name="Desvignes T."/>
            <person name="Floi Bucao C."/>
            <person name="Jouanno E."/>
            <person name="Wen M."/>
            <person name="Mejri S."/>
            <person name="Dirks R."/>
            <person name="Jansen H."/>
            <person name="Henkel C."/>
            <person name="Chen W.J."/>
            <person name="Zahm M."/>
            <person name="Cabau C."/>
            <person name="Klopp C."/>
            <person name="Thompson A.W."/>
            <person name="Robinson-Rechavi M."/>
            <person name="Braasch I."/>
            <person name="Lecointre G."/>
            <person name="Bobe J."/>
            <person name="Postlethwait J.H."/>
            <person name="Berthelot C."/>
            <person name="Roest Crollius H."/>
            <person name="Guiguen Y."/>
        </authorList>
    </citation>
    <scope>NUCLEOTIDE SEQUENCE</scope>
    <source>
        <strain evidence="2">WJC10195</strain>
    </source>
</reference>
<evidence type="ECO:0000313" key="2">
    <source>
        <dbReference type="EMBL" id="KAJ8353990.1"/>
    </source>
</evidence>
<evidence type="ECO:0000313" key="3">
    <source>
        <dbReference type="Proteomes" id="UP001152622"/>
    </source>
</evidence>
<feature type="compositionally biased region" description="Polar residues" evidence="1">
    <location>
        <begin position="119"/>
        <end position="133"/>
    </location>
</feature>
<evidence type="ECO:0000256" key="1">
    <source>
        <dbReference type="SAM" id="MobiDB-lite"/>
    </source>
</evidence>
<feature type="region of interest" description="Disordered" evidence="1">
    <location>
        <begin position="101"/>
        <end position="197"/>
    </location>
</feature>
<dbReference type="Proteomes" id="UP001152622">
    <property type="component" value="Chromosome 7"/>
</dbReference>
<feature type="compositionally biased region" description="Basic and acidic residues" evidence="1">
    <location>
        <begin position="179"/>
        <end position="195"/>
    </location>
</feature>
<protein>
    <submittedName>
        <fullName evidence="2">Uncharacterized protein</fullName>
    </submittedName>
</protein>
<dbReference type="AlphaFoldDB" id="A0A9Q1F9Y8"/>
<proteinExistence type="predicted"/>
<organism evidence="2 3">
    <name type="scientific">Synaphobranchus kaupii</name>
    <name type="common">Kaup's arrowtooth eel</name>
    <dbReference type="NCBI Taxonomy" id="118154"/>
    <lineage>
        <taxon>Eukaryota</taxon>
        <taxon>Metazoa</taxon>
        <taxon>Chordata</taxon>
        <taxon>Craniata</taxon>
        <taxon>Vertebrata</taxon>
        <taxon>Euteleostomi</taxon>
        <taxon>Actinopterygii</taxon>
        <taxon>Neopterygii</taxon>
        <taxon>Teleostei</taxon>
        <taxon>Anguilliformes</taxon>
        <taxon>Synaphobranchidae</taxon>
        <taxon>Synaphobranchus</taxon>
    </lineage>
</organism>
<feature type="compositionally biased region" description="Basic and acidic residues" evidence="1">
    <location>
        <begin position="55"/>
        <end position="67"/>
    </location>
</feature>